<comment type="caution">
    <text evidence="2">The sequence shown here is derived from an EMBL/GenBank/DDBJ whole genome shotgun (WGS) entry which is preliminary data.</text>
</comment>
<dbReference type="EMBL" id="JAMKFB020000002">
    <property type="protein sequence ID" value="KAL0201686.1"/>
    <property type="molecule type" value="Genomic_DNA"/>
</dbReference>
<dbReference type="InterPro" id="IPR015943">
    <property type="entry name" value="WD40/YVTN_repeat-like_dom_sf"/>
</dbReference>
<accession>A0ABD0RTB0</accession>
<organism evidence="2 3">
    <name type="scientific">Cirrhinus mrigala</name>
    <name type="common">Mrigala</name>
    <dbReference type="NCBI Taxonomy" id="683832"/>
    <lineage>
        <taxon>Eukaryota</taxon>
        <taxon>Metazoa</taxon>
        <taxon>Chordata</taxon>
        <taxon>Craniata</taxon>
        <taxon>Vertebrata</taxon>
        <taxon>Euteleostomi</taxon>
        <taxon>Actinopterygii</taxon>
        <taxon>Neopterygii</taxon>
        <taxon>Teleostei</taxon>
        <taxon>Ostariophysi</taxon>
        <taxon>Cypriniformes</taxon>
        <taxon>Cyprinidae</taxon>
        <taxon>Labeoninae</taxon>
        <taxon>Labeonini</taxon>
        <taxon>Cirrhinus</taxon>
    </lineage>
</organism>
<dbReference type="Pfam" id="PF00400">
    <property type="entry name" value="WD40"/>
    <property type="match status" value="1"/>
</dbReference>
<evidence type="ECO:0000313" key="3">
    <source>
        <dbReference type="Proteomes" id="UP001529510"/>
    </source>
</evidence>
<reference evidence="2 3" key="1">
    <citation type="submission" date="2024-05" db="EMBL/GenBank/DDBJ databases">
        <title>Genome sequencing and assembly of Indian major carp, Cirrhinus mrigala (Hamilton, 1822).</title>
        <authorList>
            <person name="Mohindra V."/>
            <person name="Chowdhury L.M."/>
            <person name="Lal K."/>
            <person name="Jena J.K."/>
        </authorList>
    </citation>
    <scope>NUCLEOTIDE SEQUENCE [LARGE SCALE GENOMIC DNA]</scope>
    <source>
        <strain evidence="2">CM1030</strain>
        <tissue evidence="2">Blood</tissue>
    </source>
</reference>
<feature type="non-terminal residue" evidence="2">
    <location>
        <position position="1"/>
    </location>
</feature>
<dbReference type="PANTHER" id="PTHR19862">
    <property type="entry name" value="WD REPEAT-CONTAINING PROTEIN 48"/>
    <property type="match status" value="1"/>
</dbReference>
<dbReference type="Gene3D" id="2.130.10.10">
    <property type="entry name" value="YVTN repeat-like/Quinoprotein amine dehydrogenase"/>
    <property type="match status" value="1"/>
</dbReference>
<feature type="non-terminal residue" evidence="2">
    <location>
        <position position="70"/>
    </location>
</feature>
<gene>
    <name evidence="2" type="ORF">M9458_004873</name>
</gene>
<proteinExistence type="predicted"/>
<name>A0ABD0RTB0_CIRMR</name>
<sequence length="70" mass="8076">SDGTIRLWSLGQQRCIATYRVHDEGVWALQVNEAFTHIYSGGRDRKIYCTDLRNPDLRVLICEEKAPVLK</sequence>
<dbReference type="Proteomes" id="UP001529510">
    <property type="component" value="Unassembled WGS sequence"/>
</dbReference>
<keyword evidence="1" id="KW-0853">WD repeat</keyword>
<evidence type="ECO:0000313" key="2">
    <source>
        <dbReference type="EMBL" id="KAL0201686.1"/>
    </source>
</evidence>
<dbReference type="PANTHER" id="PTHR19862:SF14">
    <property type="entry name" value="WD REPEAT-CONTAINING PROTEIN 48"/>
    <property type="match status" value="1"/>
</dbReference>
<dbReference type="SUPFAM" id="SSF50978">
    <property type="entry name" value="WD40 repeat-like"/>
    <property type="match status" value="1"/>
</dbReference>
<dbReference type="PROSITE" id="PS50082">
    <property type="entry name" value="WD_REPEATS_2"/>
    <property type="match status" value="1"/>
</dbReference>
<dbReference type="SMART" id="SM00320">
    <property type="entry name" value="WD40"/>
    <property type="match status" value="1"/>
</dbReference>
<dbReference type="InterPro" id="IPR001680">
    <property type="entry name" value="WD40_rpt"/>
</dbReference>
<dbReference type="AlphaFoldDB" id="A0ABD0RTB0"/>
<protein>
    <submittedName>
        <fullName evidence="2">Uncharacterized protein</fullName>
    </submittedName>
</protein>
<keyword evidence="3" id="KW-1185">Reference proteome</keyword>
<feature type="repeat" description="WD" evidence="1">
    <location>
        <begin position="1"/>
        <end position="18"/>
    </location>
</feature>
<dbReference type="InterPro" id="IPR051246">
    <property type="entry name" value="WDR48"/>
</dbReference>
<dbReference type="InterPro" id="IPR036322">
    <property type="entry name" value="WD40_repeat_dom_sf"/>
</dbReference>
<evidence type="ECO:0000256" key="1">
    <source>
        <dbReference type="PROSITE-ProRule" id="PRU00221"/>
    </source>
</evidence>